<dbReference type="AlphaFoldDB" id="A0A380KE10"/>
<reference evidence="1 2" key="1">
    <citation type="submission" date="2018-06" db="EMBL/GenBank/DDBJ databases">
        <authorList>
            <consortium name="Pathogen Informatics"/>
            <person name="Doyle S."/>
        </authorList>
    </citation>
    <scope>NUCLEOTIDE SEQUENCE [LARGE SCALE GENOMIC DNA]</scope>
    <source>
        <strain evidence="1 2">NCTC12224</strain>
    </source>
</reference>
<dbReference type="OrthoDB" id="2242855at2"/>
<gene>
    <name evidence="1" type="ORF">NCTC12224_02101</name>
</gene>
<accession>A0A380KE10</accession>
<dbReference type="RefSeq" id="WP_115270450.1">
    <property type="nucleotide sequence ID" value="NZ_JBNPNB010000003.1"/>
</dbReference>
<dbReference type="Proteomes" id="UP000254924">
    <property type="component" value="Unassembled WGS sequence"/>
</dbReference>
<dbReference type="GeneID" id="78357355"/>
<protein>
    <submittedName>
        <fullName evidence="1">Putative extracellular protein</fullName>
    </submittedName>
</protein>
<keyword evidence="2" id="KW-1185">Reference proteome</keyword>
<name>A0A380KE10_9STRE</name>
<dbReference type="EMBL" id="UHFN01000007">
    <property type="protein sequence ID" value="SUN62844.1"/>
    <property type="molecule type" value="Genomic_DNA"/>
</dbReference>
<sequence length="55" mass="6391">MGDKPISFKDENGNFVSAADVWNADKLEALFNELNPNRKLRLEREKKEKNKADKK</sequence>
<organism evidence="1 2">
    <name type="scientific">Streptococcus hyointestinalis</name>
    <dbReference type="NCBI Taxonomy" id="1337"/>
    <lineage>
        <taxon>Bacteria</taxon>
        <taxon>Bacillati</taxon>
        <taxon>Bacillota</taxon>
        <taxon>Bacilli</taxon>
        <taxon>Lactobacillales</taxon>
        <taxon>Streptococcaceae</taxon>
        <taxon>Streptococcus</taxon>
    </lineage>
</organism>
<evidence type="ECO:0000313" key="2">
    <source>
        <dbReference type="Proteomes" id="UP000254924"/>
    </source>
</evidence>
<proteinExistence type="predicted"/>
<evidence type="ECO:0000313" key="1">
    <source>
        <dbReference type="EMBL" id="SUN62844.1"/>
    </source>
</evidence>